<keyword evidence="3" id="KW-1003">Cell membrane</keyword>
<dbReference type="InterPro" id="IPR018764">
    <property type="entry name" value="RskA_C"/>
</dbReference>
<evidence type="ECO:0000313" key="14">
    <source>
        <dbReference type="EMBL" id="ACV57346.1"/>
    </source>
</evidence>
<dbReference type="GO" id="GO:0016989">
    <property type="term" value="F:sigma factor antagonist activity"/>
    <property type="evidence" value="ECO:0007669"/>
    <property type="project" value="TreeGrafter"/>
</dbReference>
<dbReference type="Pfam" id="PF13490">
    <property type="entry name" value="zf-HC2"/>
    <property type="match status" value="1"/>
</dbReference>
<reference evidence="14 15" key="2">
    <citation type="journal article" date="2010" name="Stand. Genomic Sci.">
        <title>Complete genome sequence of Alicyclobacillus acidocaldarius type strain (104-IA).</title>
        <authorList>
            <person name="Mavromatis K."/>
            <person name="Sikorski J."/>
            <person name="Lapidus A."/>
            <person name="Glavina Del Rio T."/>
            <person name="Copeland A."/>
            <person name="Tice H."/>
            <person name="Cheng J.F."/>
            <person name="Lucas S."/>
            <person name="Chen F."/>
            <person name="Nolan M."/>
            <person name="Bruce D."/>
            <person name="Goodwin L."/>
            <person name="Pitluck S."/>
            <person name="Ivanova N."/>
            <person name="Ovchinnikova G."/>
            <person name="Pati A."/>
            <person name="Chen A."/>
            <person name="Palaniappan K."/>
            <person name="Land M."/>
            <person name="Hauser L."/>
            <person name="Chang Y.J."/>
            <person name="Jeffries C.D."/>
            <person name="Chain P."/>
            <person name="Meincke L."/>
            <person name="Sims D."/>
            <person name="Chertkov O."/>
            <person name="Han C."/>
            <person name="Brettin T."/>
            <person name="Detter J.C."/>
            <person name="Wahrenburg C."/>
            <person name="Rohde M."/>
            <person name="Pukall R."/>
            <person name="Goker M."/>
            <person name="Bristow J."/>
            <person name="Eisen J.A."/>
            <person name="Markowitz V."/>
            <person name="Hugenholtz P."/>
            <person name="Klenk H.P."/>
            <person name="Kyrpides N.C."/>
        </authorList>
    </citation>
    <scope>NUCLEOTIDE SEQUENCE [LARGE SCALE GENOMIC DNA]</scope>
    <source>
        <strain evidence="15">ATCC 27009 / DSM 446 / BCRC 14685 / JCM 5260 / KCTC 1825 / NBRC 15652 / NCIMB 11725 / NRRL B-14509 / 104-IA</strain>
    </source>
</reference>
<feature type="transmembrane region" description="Helical" evidence="11">
    <location>
        <begin position="97"/>
        <end position="120"/>
    </location>
</feature>
<keyword evidence="15" id="KW-1185">Reference proteome</keyword>
<evidence type="ECO:0000256" key="8">
    <source>
        <dbReference type="ARBA" id="ARBA00024438"/>
    </source>
</evidence>
<feature type="domain" description="Anti-sigma K factor RskA C-terminal" evidence="12">
    <location>
        <begin position="107"/>
        <end position="232"/>
    </location>
</feature>
<evidence type="ECO:0000313" key="15">
    <source>
        <dbReference type="Proteomes" id="UP000001917"/>
    </source>
</evidence>
<keyword evidence="4 11" id="KW-0812">Transmembrane</keyword>
<organism evidence="14 15">
    <name type="scientific">Alicyclobacillus acidocaldarius subsp. acidocaldarius (strain ATCC 27009 / DSM 446 / BCRC 14685 / JCM 5260 / KCTC 1825 / NBRC 15652 / NCIMB 11725 / NRRL B-14509 / 104-IA)</name>
    <name type="common">Bacillus acidocaldarius</name>
    <dbReference type="NCBI Taxonomy" id="521098"/>
    <lineage>
        <taxon>Bacteria</taxon>
        <taxon>Bacillati</taxon>
        <taxon>Bacillota</taxon>
        <taxon>Bacilli</taxon>
        <taxon>Bacillales</taxon>
        <taxon>Alicyclobacillaceae</taxon>
        <taxon>Alicyclobacillus</taxon>
    </lineage>
</organism>
<sequence length="251" mass="27353">MSPSRRLCRYLTAYLTGELDEPTLEAFERHVAHCSACQRALAEVMPSWQMLLEAEPGEVDRAYAESWKKDILARVLGPRPRLQPGGRRLWRMRPERLYRIWAYAASAAAVAASLALAVVWKSASSLQGPPADAIATAASTPIADVDMTPVGDEAHGSLYVFRQGQSQRLVLVVEGLKPVSAPGAYSVWYVHGSVHELAATLRVDPRGVGIAMLPSPPREAEMVGITREPDAKDVRPKGTRVLIAKLPRGAL</sequence>
<evidence type="ECO:0000259" key="13">
    <source>
        <dbReference type="Pfam" id="PF13490"/>
    </source>
</evidence>
<evidence type="ECO:0000256" key="11">
    <source>
        <dbReference type="SAM" id="Phobius"/>
    </source>
</evidence>
<feature type="domain" description="Putative zinc-finger" evidence="13">
    <location>
        <begin position="9"/>
        <end position="38"/>
    </location>
</feature>
<keyword evidence="6 11" id="KW-0472">Membrane</keyword>
<accession>C8WRE1</accession>
<evidence type="ECO:0000256" key="1">
    <source>
        <dbReference type="ARBA" id="ARBA00004167"/>
    </source>
</evidence>
<dbReference type="EMBL" id="CP001727">
    <property type="protein sequence ID" value="ACV57346.1"/>
    <property type="molecule type" value="Genomic_DNA"/>
</dbReference>
<reference evidence="15" key="1">
    <citation type="submission" date="2009-09" db="EMBL/GenBank/DDBJ databases">
        <title>The complete chromosome of Alicyclobacillus acidocaldarius subsp. acidocaldarius DSM 446.</title>
        <authorList>
            <consortium name="US DOE Joint Genome Institute (JGI-PGF)"/>
            <person name="Lucas S."/>
            <person name="Copeland A."/>
            <person name="Lapidus A."/>
            <person name="Glavina del Rio T."/>
            <person name="Dalin E."/>
            <person name="Tice H."/>
            <person name="Bruce D."/>
            <person name="Goodwin L."/>
            <person name="Pitluck S."/>
            <person name="Kyrpides N."/>
            <person name="Mavromatis K."/>
            <person name="Ivanova N."/>
            <person name="Ovchinnikova G."/>
            <person name="Chertkov O."/>
            <person name="Sims D."/>
            <person name="Brettin T."/>
            <person name="Detter J.C."/>
            <person name="Han C."/>
            <person name="Larimer F."/>
            <person name="Land M."/>
            <person name="Hauser L."/>
            <person name="Markowitz V."/>
            <person name="Cheng J.-F."/>
            <person name="Hugenholtz P."/>
            <person name="Woyke T."/>
            <person name="Wu D."/>
            <person name="Pukall R."/>
            <person name="Klenk H.-P."/>
            <person name="Eisen J.A."/>
        </authorList>
    </citation>
    <scope>NUCLEOTIDE SEQUENCE [LARGE SCALE GENOMIC DNA]</scope>
    <source>
        <strain evidence="15">ATCC 27009 / DSM 446 / BCRC 14685 / JCM 5260 / KCTC 1825 / NBRC 15652 / NCIMB 11725 / NRRL B-14509 / 104-IA</strain>
    </source>
</reference>
<evidence type="ECO:0000256" key="9">
    <source>
        <dbReference type="ARBA" id="ARBA00029829"/>
    </source>
</evidence>
<evidence type="ECO:0000256" key="6">
    <source>
        <dbReference type="ARBA" id="ARBA00023136"/>
    </source>
</evidence>
<gene>
    <name evidence="14" type="ordered locus">Aaci_0287</name>
</gene>
<name>C8WRE1_ALIAD</name>
<dbReference type="PANTHER" id="PTHR37461:SF1">
    <property type="entry name" value="ANTI-SIGMA-K FACTOR RSKA"/>
    <property type="match status" value="1"/>
</dbReference>
<dbReference type="AlphaFoldDB" id="C8WRE1"/>
<keyword evidence="5 11" id="KW-1133">Transmembrane helix</keyword>
<evidence type="ECO:0000259" key="12">
    <source>
        <dbReference type="Pfam" id="PF10099"/>
    </source>
</evidence>
<evidence type="ECO:0000256" key="7">
    <source>
        <dbReference type="ARBA" id="ARBA00024353"/>
    </source>
</evidence>
<dbReference type="KEGG" id="aac:Aaci_0287"/>
<dbReference type="Proteomes" id="UP000001917">
    <property type="component" value="Chromosome"/>
</dbReference>
<evidence type="ECO:0000256" key="4">
    <source>
        <dbReference type="ARBA" id="ARBA00022692"/>
    </source>
</evidence>
<dbReference type="HOGENOM" id="CLU_075802_0_0_9"/>
<dbReference type="Pfam" id="PF10099">
    <property type="entry name" value="RskA_C"/>
    <property type="match status" value="1"/>
</dbReference>
<dbReference type="STRING" id="521098.Aaci_0287"/>
<comment type="subcellular location">
    <subcellularLocation>
        <location evidence="2">Cell membrane</location>
    </subcellularLocation>
    <subcellularLocation>
        <location evidence="1">Membrane</location>
        <topology evidence="1">Single-pass membrane protein</topology>
    </subcellularLocation>
</comment>
<dbReference type="PANTHER" id="PTHR37461">
    <property type="entry name" value="ANTI-SIGMA-K FACTOR RSKA"/>
    <property type="match status" value="1"/>
</dbReference>
<evidence type="ECO:0000256" key="2">
    <source>
        <dbReference type="ARBA" id="ARBA00004236"/>
    </source>
</evidence>
<dbReference type="InterPro" id="IPR027383">
    <property type="entry name" value="Znf_put"/>
</dbReference>
<dbReference type="InterPro" id="IPR041916">
    <property type="entry name" value="Anti_sigma_zinc_sf"/>
</dbReference>
<dbReference type="InterPro" id="IPR051474">
    <property type="entry name" value="Anti-sigma-K/W_factor"/>
</dbReference>
<dbReference type="eggNOG" id="COG5343">
    <property type="taxonomic scope" value="Bacteria"/>
</dbReference>
<dbReference type="Gene3D" id="1.10.10.1320">
    <property type="entry name" value="Anti-sigma factor, zinc-finger domain"/>
    <property type="match status" value="1"/>
</dbReference>
<comment type="similarity">
    <text evidence="7">Belongs to the zinc-associated anti-sigma factor (ZAS) superfamily. Anti-sigma-W factor family.</text>
</comment>
<protein>
    <recommendedName>
        <fullName evidence="8">Anti-sigma-W factor RsiW</fullName>
    </recommendedName>
    <alternativeName>
        <fullName evidence="10">Regulator of SigK</fullName>
    </alternativeName>
    <alternativeName>
        <fullName evidence="9">Sigma-K anti-sigma factor RskA</fullName>
    </alternativeName>
</protein>
<dbReference type="RefSeq" id="WP_012809720.1">
    <property type="nucleotide sequence ID" value="NC_013205.1"/>
</dbReference>
<evidence type="ECO:0000256" key="10">
    <source>
        <dbReference type="ARBA" id="ARBA00030803"/>
    </source>
</evidence>
<evidence type="ECO:0000256" key="5">
    <source>
        <dbReference type="ARBA" id="ARBA00022989"/>
    </source>
</evidence>
<dbReference type="GO" id="GO:0005886">
    <property type="term" value="C:plasma membrane"/>
    <property type="evidence" value="ECO:0007669"/>
    <property type="project" value="UniProtKB-SubCell"/>
</dbReference>
<dbReference type="GO" id="GO:0006417">
    <property type="term" value="P:regulation of translation"/>
    <property type="evidence" value="ECO:0007669"/>
    <property type="project" value="TreeGrafter"/>
</dbReference>
<evidence type="ECO:0000256" key="3">
    <source>
        <dbReference type="ARBA" id="ARBA00022475"/>
    </source>
</evidence>
<proteinExistence type="inferred from homology"/>